<evidence type="ECO:0000313" key="2">
    <source>
        <dbReference type="Proteomes" id="UP000603940"/>
    </source>
</evidence>
<organism evidence="1 2">
    <name type="scientific">Pseudoroseomonas ludipueritiae</name>
    <dbReference type="NCBI Taxonomy" id="198093"/>
    <lineage>
        <taxon>Bacteria</taxon>
        <taxon>Pseudomonadati</taxon>
        <taxon>Pseudomonadota</taxon>
        <taxon>Alphaproteobacteria</taxon>
        <taxon>Acetobacterales</taxon>
        <taxon>Acetobacteraceae</taxon>
        <taxon>Pseudoroseomonas</taxon>
    </lineage>
</organism>
<proteinExistence type="predicted"/>
<keyword evidence="2" id="KW-1185">Reference proteome</keyword>
<dbReference type="RefSeq" id="WP_187779000.1">
    <property type="nucleotide sequence ID" value="NZ_JACTUZ010000053.1"/>
</dbReference>
<dbReference type="Proteomes" id="UP000603940">
    <property type="component" value="Unassembled WGS sequence"/>
</dbReference>
<evidence type="ECO:0000313" key="1">
    <source>
        <dbReference type="EMBL" id="MBC9177881.1"/>
    </source>
</evidence>
<protein>
    <submittedName>
        <fullName evidence="1">Uncharacterized protein</fullName>
    </submittedName>
</protein>
<accession>A0ABR7R7W4</accession>
<name>A0ABR7R7W4_9PROT</name>
<sequence>MFPFPKAGKKVNTFSDLKAALDDTSDVTGRCWHEVRRSFSTALAEAGVAEIVADAPLNYR</sequence>
<comment type="caution">
    <text evidence="1">The sequence shown here is derived from an EMBL/GenBank/DDBJ whole genome shotgun (WGS) entry which is preliminary data.</text>
</comment>
<gene>
    <name evidence="1" type="ORF">IBL25_13115</name>
</gene>
<reference evidence="1 2" key="1">
    <citation type="journal article" date="2009" name="Int. J. Syst. Evol. Microbiol.">
        <title>Transfer of Teichococcus ludipueritiae and Muricoccus roseus to the genus Roseomonas, as Roseomonas ludipueritiae comb. nov. and Roseomonas rosea comb. nov., respectively, and emended description of the genus Roseomonas.</title>
        <authorList>
            <person name="Sanchez-Porro C."/>
            <person name="Gallego V."/>
            <person name="Busse H.J."/>
            <person name="Kampfer P."/>
            <person name="Ventosa A."/>
        </authorList>
    </citation>
    <scope>NUCLEOTIDE SEQUENCE [LARGE SCALE GENOMIC DNA]</scope>
    <source>
        <strain evidence="1 2">DSM 14915</strain>
    </source>
</reference>
<dbReference type="EMBL" id="JACTUZ010000053">
    <property type="protein sequence ID" value="MBC9177881.1"/>
    <property type="molecule type" value="Genomic_DNA"/>
</dbReference>